<evidence type="ECO:0000313" key="6">
    <source>
        <dbReference type="EMBL" id="AMS45512.1"/>
    </source>
</evidence>
<organism evidence="6 8">
    <name type="scientific">Aminobacter aminovorans</name>
    <name type="common">Chelatobacter heintzii</name>
    <dbReference type="NCBI Taxonomy" id="83263"/>
    <lineage>
        <taxon>Bacteria</taxon>
        <taxon>Pseudomonadati</taxon>
        <taxon>Pseudomonadota</taxon>
        <taxon>Alphaproteobacteria</taxon>
        <taxon>Hyphomicrobiales</taxon>
        <taxon>Phyllobacteriaceae</taxon>
        <taxon>Aminobacter</taxon>
    </lineage>
</organism>
<sequence>MNLNRRTLLKTTVAGAATVAYGRYAVGQTNEPIKIGVVTGLSGPGEPAGRSIKLGAEIAVAQVNKAGGVLGRQLVLEFRDDKGNVAQATAMARELLGSGINLLTGTSQSAVALALGPVMQQEGGVMVGSIASTDKINHQNFNAHYIRASESPLVRFNGLAKVAALKNPEITTWSGIIPDYEYGHASWAMFVDGLLKSYDELGKKVTIVDPIVAPFGTADYKTFISSSLRNQFDGFFMGAFGNDSITFYQQARPYGFLNRVKAIFDGGNEFVVSRALKKNTPAYWSCTYWYPENNKEIAKNTELLADYQAAGGRMPPEGIVAEGHADVLLLAQAISVAKSTETPAILQAMKGLQWETANGKRTIRAEDNQSIRDPEYTLVAAADNEDGFAVTDFVKLPGADLAEPATPGKALELRKPA</sequence>
<keyword evidence="4" id="KW-0029">Amino-acid transport</keyword>
<dbReference type="InterPro" id="IPR006311">
    <property type="entry name" value="TAT_signal"/>
</dbReference>
<evidence type="ECO:0000256" key="3">
    <source>
        <dbReference type="ARBA" id="ARBA00022729"/>
    </source>
</evidence>
<evidence type="ECO:0000256" key="2">
    <source>
        <dbReference type="ARBA" id="ARBA00022448"/>
    </source>
</evidence>
<dbReference type="KEGG" id="aak:AA2016_6622"/>
<dbReference type="PROSITE" id="PS51318">
    <property type="entry name" value="TAT"/>
    <property type="match status" value="1"/>
</dbReference>
<dbReference type="AlphaFoldDB" id="A0AAC9ATV6"/>
<evidence type="ECO:0000313" key="8">
    <source>
        <dbReference type="Proteomes" id="UP000075755"/>
    </source>
</evidence>
<keyword evidence="6" id="KW-0614">Plasmid</keyword>
<keyword evidence="9" id="KW-1185">Reference proteome</keyword>
<dbReference type="EMBL" id="CP015009">
    <property type="protein sequence ID" value="AMS45512.1"/>
    <property type="molecule type" value="Genomic_DNA"/>
</dbReference>
<evidence type="ECO:0000256" key="1">
    <source>
        <dbReference type="ARBA" id="ARBA00010062"/>
    </source>
</evidence>
<dbReference type="InterPro" id="IPR028081">
    <property type="entry name" value="Leu-bd"/>
</dbReference>
<gene>
    <name evidence="6" type="ORF">AA2016_6622</name>
    <name evidence="7" type="ORF">FHS67_004927</name>
</gene>
<keyword evidence="3" id="KW-0732">Signal</keyword>
<reference evidence="6 8" key="1">
    <citation type="submission" date="2016-03" db="EMBL/GenBank/DDBJ databases">
        <title>Complete genome of Aminobacter aminovorans KCTC 2477.</title>
        <authorList>
            <person name="Kim K.M."/>
        </authorList>
    </citation>
    <scope>NUCLEOTIDE SEQUENCE [LARGE SCALE GENOMIC DNA]</scope>
    <source>
        <strain evidence="6 8">KCTC 2477</strain>
        <plasmid evidence="6 8">pAA04</plasmid>
    </source>
</reference>
<proteinExistence type="inferred from homology"/>
<dbReference type="InterPro" id="IPR051010">
    <property type="entry name" value="BCAA_transport"/>
</dbReference>
<dbReference type="RefSeq" id="WP_067970267.1">
    <property type="nucleotide sequence ID" value="NZ_CP015009.1"/>
</dbReference>
<dbReference type="SUPFAM" id="SSF53822">
    <property type="entry name" value="Periplasmic binding protein-like I"/>
    <property type="match status" value="1"/>
</dbReference>
<accession>A0AAC9ATV6</accession>
<feature type="domain" description="Leucine-binding protein" evidence="5">
    <location>
        <begin position="32"/>
        <end position="373"/>
    </location>
</feature>
<evidence type="ECO:0000259" key="5">
    <source>
        <dbReference type="Pfam" id="PF13458"/>
    </source>
</evidence>
<geneLocation type="plasmid" evidence="6 8">
    <name>pAA04</name>
</geneLocation>
<evidence type="ECO:0000313" key="7">
    <source>
        <dbReference type="EMBL" id="MBB3708587.1"/>
    </source>
</evidence>
<dbReference type="GO" id="GO:0006865">
    <property type="term" value="P:amino acid transport"/>
    <property type="evidence" value="ECO:0007669"/>
    <property type="project" value="UniProtKB-KW"/>
</dbReference>
<dbReference type="InterPro" id="IPR028082">
    <property type="entry name" value="Peripla_BP_I"/>
</dbReference>
<dbReference type="Proteomes" id="UP000577697">
    <property type="component" value="Unassembled WGS sequence"/>
</dbReference>
<dbReference type="Gene3D" id="3.40.50.2300">
    <property type="match status" value="2"/>
</dbReference>
<dbReference type="InterPro" id="IPR000709">
    <property type="entry name" value="Leu_Ile_Val-bd"/>
</dbReference>
<dbReference type="Pfam" id="PF13458">
    <property type="entry name" value="Peripla_BP_6"/>
    <property type="match status" value="1"/>
</dbReference>
<protein>
    <submittedName>
        <fullName evidence="6">Branched-chain amino acid ABC transporter substrate-binding protein</fullName>
    </submittedName>
    <submittedName>
        <fullName evidence="7">Branched-chain amino acid transport system substrate-binding protein</fullName>
    </submittedName>
</protein>
<dbReference type="Proteomes" id="UP000075755">
    <property type="component" value="Plasmid pAA04"/>
</dbReference>
<reference evidence="7 9" key="2">
    <citation type="submission" date="2020-08" db="EMBL/GenBank/DDBJ databases">
        <title>Genomic Encyclopedia of Type Strains, Phase IV (KMG-IV): sequencing the most valuable type-strain genomes for metagenomic binning, comparative biology and taxonomic classification.</title>
        <authorList>
            <person name="Goeker M."/>
        </authorList>
    </citation>
    <scope>NUCLEOTIDE SEQUENCE [LARGE SCALE GENOMIC DNA]</scope>
    <source>
        <strain evidence="7 9">DSM 10368</strain>
    </source>
</reference>
<evidence type="ECO:0000313" key="9">
    <source>
        <dbReference type="Proteomes" id="UP000577697"/>
    </source>
</evidence>
<dbReference type="PRINTS" id="PR00337">
    <property type="entry name" value="LEUILEVALBP"/>
</dbReference>
<comment type="similarity">
    <text evidence="1">Belongs to the leucine-binding protein family.</text>
</comment>
<keyword evidence="2" id="KW-0813">Transport</keyword>
<dbReference type="PANTHER" id="PTHR30483:SF37">
    <property type="entry name" value="ABC TRANSPORTER SUBSTRATE-BINDING PROTEIN"/>
    <property type="match status" value="1"/>
</dbReference>
<dbReference type="EMBL" id="JACICB010000021">
    <property type="protein sequence ID" value="MBB3708587.1"/>
    <property type="molecule type" value="Genomic_DNA"/>
</dbReference>
<name>A0AAC9ATV6_AMIAI</name>
<dbReference type="PANTHER" id="PTHR30483">
    <property type="entry name" value="LEUCINE-SPECIFIC-BINDING PROTEIN"/>
    <property type="match status" value="1"/>
</dbReference>
<evidence type="ECO:0000256" key="4">
    <source>
        <dbReference type="ARBA" id="ARBA00022970"/>
    </source>
</evidence>
<dbReference type="CDD" id="cd06330">
    <property type="entry name" value="PBP1_As_SBP-like"/>
    <property type="match status" value="1"/>
</dbReference>